<keyword evidence="1" id="KW-1133">Transmembrane helix</keyword>
<dbReference type="AlphaFoldDB" id="A0AAN6S5R9"/>
<gene>
    <name evidence="2" type="ORF">QBC46DRAFT_341005</name>
</gene>
<reference evidence="3" key="1">
    <citation type="journal article" date="2023" name="Mol. Phylogenet. Evol.">
        <title>Genome-scale phylogeny and comparative genomics of the fungal order Sordariales.</title>
        <authorList>
            <person name="Hensen N."/>
            <person name="Bonometti L."/>
            <person name="Westerberg I."/>
            <person name="Brannstrom I.O."/>
            <person name="Guillou S."/>
            <person name="Cros-Aarteil S."/>
            <person name="Calhoun S."/>
            <person name="Haridas S."/>
            <person name="Kuo A."/>
            <person name="Mondo S."/>
            <person name="Pangilinan J."/>
            <person name="Riley R."/>
            <person name="LaButti K."/>
            <person name="Andreopoulos B."/>
            <person name="Lipzen A."/>
            <person name="Chen C."/>
            <person name="Yan M."/>
            <person name="Daum C."/>
            <person name="Ng V."/>
            <person name="Clum A."/>
            <person name="Steindorff A."/>
            <person name="Ohm R.A."/>
            <person name="Martin F."/>
            <person name="Silar P."/>
            <person name="Natvig D.O."/>
            <person name="Lalanne C."/>
            <person name="Gautier V."/>
            <person name="Ament-Velasquez S.L."/>
            <person name="Kruys A."/>
            <person name="Hutchinson M.I."/>
            <person name="Powell A.J."/>
            <person name="Barry K."/>
            <person name="Miller A.N."/>
            <person name="Grigoriev I.V."/>
            <person name="Debuchy R."/>
            <person name="Gladieux P."/>
            <person name="Hiltunen Thoren M."/>
            <person name="Johannesson H."/>
        </authorList>
    </citation>
    <scope>NUCLEOTIDE SEQUENCE [LARGE SCALE GENOMIC DNA]</scope>
    <source>
        <strain evidence="3">CBS 340.73</strain>
    </source>
</reference>
<evidence type="ECO:0000313" key="2">
    <source>
        <dbReference type="EMBL" id="KAK3941043.1"/>
    </source>
</evidence>
<keyword evidence="1" id="KW-0472">Membrane</keyword>
<dbReference type="Proteomes" id="UP001303473">
    <property type="component" value="Unassembled WGS sequence"/>
</dbReference>
<name>A0AAN6S5R9_9PEZI</name>
<keyword evidence="3" id="KW-1185">Reference proteome</keyword>
<feature type="transmembrane region" description="Helical" evidence="1">
    <location>
        <begin position="44"/>
        <end position="63"/>
    </location>
</feature>
<dbReference type="EMBL" id="MU853788">
    <property type="protein sequence ID" value="KAK3941043.1"/>
    <property type="molecule type" value="Genomic_DNA"/>
</dbReference>
<accession>A0AAN6S5R9</accession>
<evidence type="ECO:0000313" key="3">
    <source>
        <dbReference type="Proteomes" id="UP001303473"/>
    </source>
</evidence>
<protein>
    <submittedName>
        <fullName evidence="2">Uncharacterized protein</fullName>
    </submittedName>
</protein>
<proteinExistence type="predicted"/>
<sequence length="90" mass="10171">MFFQQWIGFNAVMCLASGRAQRRNTFKDVTEMKYDNDIVRRGFATLYGIFSGALPAIATALAAQACPRIKKVGAYTRANFSRRIRNSCLR</sequence>
<evidence type="ECO:0000256" key="1">
    <source>
        <dbReference type="SAM" id="Phobius"/>
    </source>
</evidence>
<comment type="caution">
    <text evidence="2">The sequence shown here is derived from an EMBL/GenBank/DDBJ whole genome shotgun (WGS) entry which is preliminary data.</text>
</comment>
<keyword evidence="1" id="KW-0812">Transmembrane</keyword>
<organism evidence="2 3">
    <name type="scientific">Diplogelasinospora grovesii</name>
    <dbReference type="NCBI Taxonomy" id="303347"/>
    <lineage>
        <taxon>Eukaryota</taxon>
        <taxon>Fungi</taxon>
        <taxon>Dikarya</taxon>
        <taxon>Ascomycota</taxon>
        <taxon>Pezizomycotina</taxon>
        <taxon>Sordariomycetes</taxon>
        <taxon>Sordariomycetidae</taxon>
        <taxon>Sordariales</taxon>
        <taxon>Diplogelasinosporaceae</taxon>
        <taxon>Diplogelasinospora</taxon>
    </lineage>
</organism>